<dbReference type="Proteomes" id="UP000000422">
    <property type="component" value="Chromosome"/>
</dbReference>
<keyword evidence="5" id="KW-1185">Reference proteome</keyword>
<dbReference type="AlphaFoldDB" id="Q7M992"/>
<dbReference type="InterPro" id="IPR045055">
    <property type="entry name" value="DNA2/NAM7-like"/>
</dbReference>
<dbReference type="Pfam" id="PF13086">
    <property type="entry name" value="AAA_11"/>
    <property type="match status" value="1"/>
</dbReference>
<keyword evidence="4" id="KW-0547">Nucleotide-binding</keyword>
<dbReference type="InterPro" id="IPR041679">
    <property type="entry name" value="DNA2/NAM7-like_C"/>
</dbReference>
<evidence type="ECO:0000259" key="1">
    <source>
        <dbReference type="Pfam" id="PF10881"/>
    </source>
</evidence>
<evidence type="ECO:0000259" key="2">
    <source>
        <dbReference type="Pfam" id="PF13086"/>
    </source>
</evidence>
<reference evidence="4 5" key="1">
    <citation type="journal article" date="2003" name="Proc. Natl. Acad. Sci. U.S.A.">
        <title>Complete genome sequence and analysis of Wolinella succinogenes.</title>
        <authorList>
            <person name="Baar C."/>
            <person name="Eppinger M."/>
            <person name="Raddatz G."/>
            <person name="Simon JM."/>
            <person name="Lanz C."/>
            <person name="Klimmek O."/>
            <person name="Nandakumar R."/>
            <person name="Gross R."/>
            <person name="Rosinus A."/>
            <person name="Keller H."/>
            <person name="Jagtap P."/>
            <person name="Linke B."/>
            <person name="Meyer F."/>
            <person name="Lederer H."/>
            <person name="Schuster S.C."/>
        </authorList>
    </citation>
    <scope>NUCLEOTIDE SEQUENCE [LARGE SCALE GENOMIC DNA]</scope>
    <source>
        <strain evidence="5">ATCC 29543 / DSM 1740 / CCUG 13145 / JCM 31913 / LMG 7466 / NCTC 11488 / FDC 602W</strain>
    </source>
</reference>
<keyword evidence="4" id="KW-0067">ATP-binding</keyword>
<dbReference type="KEGG" id="wsu:WS1102"/>
<dbReference type="InterPro" id="IPR027417">
    <property type="entry name" value="P-loop_NTPase"/>
</dbReference>
<dbReference type="EMBL" id="BX571660">
    <property type="protein sequence ID" value="CAE10195.1"/>
    <property type="molecule type" value="Genomic_DNA"/>
</dbReference>
<dbReference type="Gene3D" id="3.40.960.10">
    <property type="entry name" value="VSR Endonuclease"/>
    <property type="match status" value="1"/>
</dbReference>
<dbReference type="eggNOG" id="COG1112">
    <property type="taxonomic scope" value="Bacteria"/>
</dbReference>
<organism evidence="5">
    <name type="scientific">Wolinella succinogenes (strain ATCC 29543 / DSM 1740 / CCUG 13145 / JCM 31913 / LMG 7466 / NCTC 11488 / FDC 602W)</name>
    <name type="common">Vibrio succinogenes</name>
    <dbReference type="NCBI Taxonomy" id="273121"/>
    <lineage>
        <taxon>Bacteria</taxon>
        <taxon>Pseudomonadati</taxon>
        <taxon>Campylobacterota</taxon>
        <taxon>Epsilonproteobacteria</taxon>
        <taxon>Campylobacterales</taxon>
        <taxon>Helicobacteraceae</taxon>
        <taxon>Wolinella</taxon>
    </lineage>
</organism>
<dbReference type="CDD" id="cd17934">
    <property type="entry name" value="DEXXQc_Upf1-like"/>
    <property type="match status" value="1"/>
</dbReference>
<evidence type="ECO:0000313" key="5">
    <source>
        <dbReference type="Proteomes" id="UP000000422"/>
    </source>
</evidence>
<evidence type="ECO:0000313" key="4">
    <source>
        <dbReference type="EMBL" id="CAE10195.1"/>
    </source>
</evidence>
<dbReference type="InterPro" id="IPR047187">
    <property type="entry name" value="SF1_C_Upf1"/>
</dbReference>
<feature type="domain" description="DUF2726" evidence="1">
    <location>
        <begin position="685"/>
        <end position="807"/>
    </location>
</feature>
<name>Q7M992_WOLSU</name>
<evidence type="ECO:0000259" key="3">
    <source>
        <dbReference type="Pfam" id="PF13087"/>
    </source>
</evidence>
<feature type="domain" description="DNA2/NAM7 helicase helicase" evidence="2">
    <location>
        <begin position="78"/>
        <end position="428"/>
    </location>
</feature>
<dbReference type="InterPro" id="IPR041677">
    <property type="entry name" value="DNA2/NAM7_AAA_11"/>
</dbReference>
<dbReference type="GO" id="GO:0005524">
    <property type="term" value="F:ATP binding"/>
    <property type="evidence" value="ECO:0007669"/>
    <property type="project" value="UniProtKB-KW"/>
</dbReference>
<dbReference type="HOGENOM" id="CLU_011256_0_0_7"/>
<dbReference type="GO" id="GO:0004386">
    <property type="term" value="F:helicase activity"/>
    <property type="evidence" value="ECO:0007669"/>
    <property type="project" value="InterPro"/>
</dbReference>
<dbReference type="InterPro" id="IPR024402">
    <property type="entry name" value="DUF2726"/>
</dbReference>
<dbReference type="Pfam" id="PF13087">
    <property type="entry name" value="AAA_12"/>
    <property type="match status" value="1"/>
</dbReference>
<sequence>MQYLTKIAKVIGNKKSEKDEDSEYPAQSGGFLLGQYQKMRMHQGDILKDSILAKYLSGEQPKSFDDPQEDEIIFPFGLNLSQEKALKRVFSHQVSIIEGPPGTGKTQTILNIVSNILLRGKTVAVVSNNNSAVDNIYEKFDALGLSFFMAKLGNQDNRKKFFDAQLKKYPSFDIKTDDQHGYESLKSKVSSLREILQVHNDLAQAIHSMEELRLERTYFANEVIKSLEIDHLRSLLDLSRYSVEEILSLLAEIEKIEADGVKNVTLFIKIKFFIKFRITSFSLYNYSLKQIAIFLKEQFYVIKTKELEEKISTLEKKLSGIDFENVLNEYKDISMEIFKSMLSQKYKSGEQRKEFDKDSFRCDDFMEEYPVLLSTTHSLRECKKDDYLFDYLIIDEASQVDLVAGGLALSCAKNAVIVGDLKQLPPVIEGQMVEKAKELLYFFSIEASYDYQKSLLESISRVFPHAPKTLLREHYRCHPKIIDFCNKKFYNGELIILTKNCEETSPIVLIEAQSDRKTESNKCNMHQICSISKHLSDADISDAACISPFKAHNQQSREVFKGDNIEIEVNTVHKYQGREKDTIILSTVVDQENSFVDDPRLLNVAISRAKKRLYVAVSDRGQNQNIKDLVEYIKYNHFEVIESKLHSIFDILFKSYCPHSNKHRISLLDKYKARWAQQAGRSKYSSENLMYDLIQETLSEQFSSLALDVSLNYPLRWLIKNKEILEEEELRFVNSFSHVDFLLYSKVSKRAALAIEVDGVSYHRNNPQQKKRDELKNRILEKYQIPLLRFCTNDFEEKEKLIKKLKEIKSQTDQR</sequence>
<proteinExistence type="predicted"/>
<dbReference type="PANTHER" id="PTHR10887">
    <property type="entry name" value="DNA2/NAM7 HELICASE FAMILY"/>
    <property type="match status" value="1"/>
</dbReference>
<accession>Q7M992</accession>
<dbReference type="Pfam" id="PF10881">
    <property type="entry name" value="DUF2726"/>
    <property type="match status" value="1"/>
</dbReference>
<dbReference type="CDD" id="cd18808">
    <property type="entry name" value="SF1_C_Upf1"/>
    <property type="match status" value="1"/>
</dbReference>
<dbReference type="PANTHER" id="PTHR10887:SF495">
    <property type="entry name" value="HELICASE SENATAXIN ISOFORM X1-RELATED"/>
    <property type="match status" value="1"/>
</dbReference>
<protein>
    <submittedName>
        <fullName evidence="4">ATP-BINDING PROTEIN</fullName>
    </submittedName>
</protein>
<dbReference type="SUPFAM" id="SSF52540">
    <property type="entry name" value="P-loop containing nucleoside triphosphate hydrolases"/>
    <property type="match status" value="1"/>
</dbReference>
<dbReference type="eggNOG" id="COG0507">
    <property type="taxonomic scope" value="Bacteria"/>
</dbReference>
<feature type="domain" description="DNA2/NAM7 helicase-like C-terminal" evidence="3">
    <location>
        <begin position="451"/>
        <end position="616"/>
    </location>
</feature>
<dbReference type="Gene3D" id="3.40.50.300">
    <property type="entry name" value="P-loop containing nucleotide triphosphate hydrolases"/>
    <property type="match status" value="3"/>
</dbReference>
<dbReference type="STRING" id="273121.WS1102"/>
<gene>
    <name evidence="4" type="ordered locus">WS1102</name>
</gene>